<dbReference type="EMBL" id="CP109114">
    <property type="protein sequence ID" value="WSC14609.1"/>
    <property type="molecule type" value="Genomic_DNA"/>
</dbReference>
<evidence type="ECO:0000313" key="2">
    <source>
        <dbReference type="Proteomes" id="UP001330827"/>
    </source>
</evidence>
<proteinExistence type="predicted"/>
<keyword evidence="2" id="KW-1185">Reference proteome</keyword>
<dbReference type="RefSeq" id="WP_208764652.1">
    <property type="nucleotide sequence ID" value="NZ_CP109114.1"/>
</dbReference>
<accession>A0ABZ1G646</accession>
<organism evidence="1 2">
    <name type="scientific">Streptomyces brevispora</name>
    <dbReference type="NCBI Taxonomy" id="887462"/>
    <lineage>
        <taxon>Bacteria</taxon>
        <taxon>Bacillati</taxon>
        <taxon>Actinomycetota</taxon>
        <taxon>Actinomycetes</taxon>
        <taxon>Kitasatosporales</taxon>
        <taxon>Streptomycetaceae</taxon>
        <taxon>Streptomyces</taxon>
    </lineage>
</organism>
<gene>
    <name evidence="1" type="ORF">OIE64_18385</name>
</gene>
<protein>
    <submittedName>
        <fullName evidence="1">Uncharacterized protein</fullName>
    </submittedName>
</protein>
<sequence>MRYDVEFANEPTVDRTSTTYSYGATRLCTPARYPLTGSGEFTSATMYNGRPSALRMGGVPVSWTNRHEGRNNVRPVHAGGGFCTRRAIRRRPETAVVPERQDGPASRLPPGLPSWLCWSPCSYVYATAAGQPHG</sequence>
<name>A0ABZ1G646_9ACTN</name>
<evidence type="ECO:0000313" key="1">
    <source>
        <dbReference type="EMBL" id="WSC14609.1"/>
    </source>
</evidence>
<dbReference type="Proteomes" id="UP001330827">
    <property type="component" value="Chromosome"/>
</dbReference>
<reference evidence="1 2" key="1">
    <citation type="submission" date="2022-10" db="EMBL/GenBank/DDBJ databases">
        <title>The complete genomes of actinobacterial strains from the NBC collection.</title>
        <authorList>
            <person name="Joergensen T.S."/>
            <person name="Alvarez Arevalo M."/>
            <person name="Sterndorff E.B."/>
            <person name="Faurdal D."/>
            <person name="Vuksanovic O."/>
            <person name="Mourched A.-S."/>
            <person name="Charusanti P."/>
            <person name="Shaw S."/>
            <person name="Blin K."/>
            <person name="Weber T."/>
        </authorList>
    </citation>
    <scope>NUCLEOTIDE SEQUENCE [LARGE SCALE GENOMIC DNA]</scope>
    <source>
        <strain evidence="1 2">NBC 01769</strain>
    </source>
</reference>